<dbReference type="GeneTree" id="ENSGT00390000017589"/>
<gene>
    <name evidence="2" type="primary">TEN1</name>
</gene>
<dbReference type="GO" id="GO:0042162">
    <property type="term" value="F:telomeric DNA binding"/>
    <property type="evidence" value="ECO:0007669"/>
    <property type="project" value="TreeGrafter"/>
</dbReference>
<dbReference type="Pfam" id="PF15490">
    <property type="entry name" value="Ten1_2"/>
    <property type="match status" value="1"/>
</dbReference>
<proteinExistence type="predicted"/>
<dbReference type="GO" id="GO:1990879">
    <property type="term" value="C:CST complex"/>
    <property type="evidence" value="ECO:0007669"/>
    <property type="project" value="InterPro"/>
</dbReference>
<evidence type="ECO:0000313" key="2">
    <source>
        <dbReference type="Ensembl" id="ENSSHAP00000020617.2"/>
    </source>
</evidence>
<accession>G3WYW2</accession>
<dbReference type="Proteomes" id="UP000007648">
    <property type="component" value="Unassembled WGS sequence"/>
</dbReference>
<organism evidence="2 3">
    <name type="scientific">Sarcophilus harrisii</name>
    <name type="common">Tasmanian devil</name>
    <name type="synonym">Sarcophilus laniarius</name>
    <dbReference type="NCBI Taxonomy" id="9305"/>
    <lineage>
        <taxon>Eukaryota</taxon>
        <taxon>Metazoa</taxon>
        <taxon>Chordata</taxon>
        <taxon>Craniata</taxon>
        <taxon>Vertebrata</taxon>
        <taxon>Euteleostomi</taxon>
        <taxon>Mammalia</taxon>
        <taxon>Metatheria</taxon>
        <taxon>Dasyuromorphia</taxon>
        <taxon>Dasyuridae</taxon>
        <taxon>Sarcophilus</taxon>
    </lineage>
</organism>
<dbReference type="AlphaFoldDB" id="G3WYW2"/>
<sequence length="224" mass="24739">MQRRPVCPRSPARDCGPAPPGLEGQDVAGASFAHPELGGGGMKAALWAGLEAKRASHLASATQARTHGTASSCLPPPAFRPSPGTASLPSRDVLAFTWEQFRLLPPRKLRLWEPWSRFQCYDMVRSRVTLVAQHESVQHRVHVCTKLVEPFQAQPGSLYMVLGEYDRSDDTVSMVKARVLTCVEGINLPLLEQAIQKQRKYHQERDHQQGKGSQGHGQESKNDS</sequence>
<dbReference type="PANTHER" id="PTHR33905">
    <property type="entry name" value="CST COMPLEX SUBUNIT TEN1"/>
    <property type="match status" value="1"/>
</dbReference>
<dbReference type="GO" id="GO:0003697">
    <property type="term" value="F:single-stranded DNA binding"/>
    <property type="evidence" value="ECO:0007669"/>
    <property type="project" value="InterPro"/>
</dbReference>
<evidence type="ECO:0000256" key="1">
    <source>
        <dbReference type="SAM" id="MobiDB-lite"/>
    </source>
</evidence>
<dbReference type="Ensembl" id="ENSSHAT00000020782.2">
    <property type="protein sequence ID" value="ENSSHAP00000020617.2"/>
    <property type="gene ID" value="ENSSHAG00000017486.2"/>
</dbReference>
<dbReference type="PANTHER" id="PTHR33905:SF1">
    <property type="entry name" value="CST COMPLEX SUBUNIT TEN1"/>
    <property type="match status" value="1"/>
</dbReference>
<dbReference type="Gene3D" id="2.40.50.140">
    <property type="entry name" value="Nucleic acid-binding proteins"/>
    <property type="match status" value="1"/>
</dbReference>
<dbReference type="InterPro" id="IPR012340">
    <property type="entry name" value="NA-bd_OB-fold"/>
</dbReference>
<reference evidence="2" key="2">
    <citation type="submission" date="2025-08" db="UniProtKB">
        <authorList>
            <consortium name="Ensembl"/>
        </authorList>
    </citation>
    <scope>IDENTIFICATION</scope>
</reference>
<dbReference type="eggNOG" id="ENOG502S4ES">
    <property type="taxonomic scope" value="Eukaryota"/>
</dbReference>
<name>G3WYW2_SARHA</name>
<dbReference type="GO" id="GO:0032211">
    <property type="term" value="P:negative regulation of telomere maintenance via telomerase"/>
    <property type="evidence" value="ECO:0007669"/>
    <property type="project" value="TreeGrafter"/>
</dbReference>
<dbReference type="InParanoid" id="G3WYW2"/>
<dbReference type="HOGENOM" id="CLU_139244_0_0_1"/>
<dbReference type="STRING" id="9305.ENSSHAP00000020617"/>
<reference evidence="2" key="3">
    <citation type="submission" date="2025-09" db="UniProtKB">
        <authorList>
            <consortium name="Ensembl"/>
        </authorList>
    </citation>
    <scope>IDENTIFICATION</scope>
</reference>
<keyword evidence="3" id="KW-1185">Reference proteome</keyword>
<dbReference type="InterPro" id="IPR029146">
    <property type="entry name" value="Ten1_animal_plant"/>
</dbReference>
<evidence type="ECO:0000313" key="3">
    <source>
        <dbReference type="Proteomes" id="UP000007648"/>
    </source>
</evidence>
<feature type="region of interest" description="Disordered" evidence="1">
    <location>
        <begin position="1"/>
        <end position="28"/>
    </location>
</feature>
<feature type="region of interest" description="Disordered" evidence="1">
    <location>
        <begin position="63"/>
        <end position="86"/>
    </location>
</feature>
<feature type="region of interest" description="Disordered" evidence="1">
    <location>
        <begin position="199"/>
        <end position="224"/>
    </location>
</feature>
<feature type="compositionally biased region" description="Polar residues" evidence="1">
    <location>
        <begin position="63"/>
        <end position="72"/>
    </location>
</feature>
<dbReference type="GO" id="GO:0010521">
    <property type="term" value="F:telomerase inhibitor activity"/>
    <property type="evidence" value="ECO:0007669"/>
    <property type="project" value="TreeGrafter"/>
</dbReference>
<dbReference type="FunCoup" id="G3WYW2">
    <property type="interactions" value="591"/>
</dbReference>
<protein>
    <submittedName>
        <fullName evidence="2">TEN1 subunit of CST complex</fullName>
    </submittedName>
</protein>
<reference evidence="2 3" key="1">
    <citation type="journal article" date="2011" name="Proc. Natl. Acad. Sci. U.S.A.">
        <title>Genetic diversity and population structure of the endangered marsupial Sarcophilus harrisii (Tasmanian devil).</title>
        <authorList>
            <person name="Miller W."/>
            <person name="Hayes V.M."/>
            <person name="Ratan A."/>
            <person name="Petersen D.C."/>
            <person name="Wittekindt N.E."/>
            <person name="Miller J."/>
            <person name="Walenz B."/>
            <person name="Knight J."/>
            <person name="Qi J."/>
            <person name="Zhao F."/>
            <person name="Wang Q."/>
            <person name="Bedoya-Reina O.C."/>
            <person name="Katiyar N."/>
            <person name="Tomsho L.P."/>
            <person name="Kasson L.M."/>
            <person name="Hardie R.A."/>
            <person name="Woodbridge P."/>
            <person name="Tindall E.A."/>
            <person name="Bertelsen M.F."/>
            <person name="Dixon D."/>
            <person name="Pyecroft S."/>
            <person name="Helgen K.M."/>
            <person name="Lesk A.M."/>
            <person name="Pringle T.H."/>
            <person name="Patterson N."/>
            <person name="Zhang Y."/>
            <person name="Kreiss A."/>
            <person name="Woods G.M."/>
            <person name="Jones M.E."/>
            <person name="Schuster S.C."/>
        </authorList>
    </citation>
    <scope>NUCLEOTIDE SEQUENCE [LARGE SCALE GENOMIC DNA]</scope>
</reference>